<comment type="caution">
    <text evidence="1">The sequence shown here is derived from an EMBL/GenBank/DDBJ whole genome shotgun (WGS) entry which is preliminary data.</text>
</comment>
<evidence type="ECO:0000313" key="1">
    <source>
        <dbReference type="EMBL" id="KAH9695940.1"/>
    </source>
</evidence>
<dbReference type="Proteomes" id="UP000829398">
    <property type="component" value="Chromosome 8"/>
</dbReference>
<keyword evidence="1" id="KW-0695">RNA-directed DNA polymerase</keyword>
<gene>
    <name evidence="1" type="ORF">KPL71_022972</name>
</gene>
<sequence>METSNVGRVQCLNEKSDLVFSSSRIKHEAGGNKWIYRVKQNSNGSINKYKARLVAKGFLQTEMVYYQETFSLVVKAATIRIILSLVVINNWKLRQVDINNAFLNGELSETIYMPQPESFENSEHPNYVCKLKNDLYGLKHAPRVWFDKLSNLSSTFALKDLGNLNFFLGIEVITNDDTLVLSQSKYIKYLLAKFDLKECNGTDTPLATTEKLSKNMGEDFTDATQYRKAIEGLQYAVLTRLEIAYAVNKLSQFMANPLQPHWLACERVLRYLKETIDYGLTFRRSDFLDLVIYTDADWGNDINDKRSTSGYCVYLDIHFVRDKVERKEVEIAFVSTNDQVADILTKPLTYPKFSFFRSKLKVFPKDLSLRRGVKLADEAEPTQHTLECQLELSQL</sequence>
<organism evidence="1 2">
    <name type="scientific">Citrus sinensis</name>
    <name type="common">Sweet orange</name>
    <name type="synonym">Citrus aurantium var. sinensis</name>
    <dbReference type="NCBI Taxonomy" id="2711"/>
    <lineage>
        <taxon>Eukaryota</taxon>
        <taxon>Viridiplantae</taxon>
        <taxon>Streptophyta</taxon>
        <taxon>Embryophyta</taxon>
        <taxon>Tracheophyta</taxon>
        <taxon>Spermatophyta</taxon>
        <taxon>Magnoliopsida</taxon>
        <taxon>eudicotyledons</taxon>
        <taxon>Gunneridae</taxon>
        <taxon>Pentapetalae</taxon>
        <taxon>rosids</taxon>
        <taxon>malvids</taxon>
        <taxon>Sapindales</taxon>
        <taxon>Rutaceae</taxon>
        <taxon>Aurantioideae</taxon>
        <taxon>Citrus</taxon>
    </lineage>
</organism>
<protein>
    <submittedName>
        <fullName evidence="1">Reverse transcriptase Ty1/copia-type domain-containing protein</fullName>
    </submittedName>
</protein>
<accession>A0ACB8IG62</accession>
<keyword evidence="2" id="KW-1185">Reference proteome</keyword>
<evidence type="ECO:0000313" key="2">
    <source>
        <dbReference type="Proteomes" id="UP000829398"/>
    </source>
</evidence>
<name>A0ACB8IG62_CITSI</name>
<keyword evidence="1" id="KW-0808">Transferase</keyword>
<reference evidence="2" key="1">
    <citation type="journal article" date="2023" name="Hortic. Res.">
        <title>A chromosome-level phased genome enabling allele-level studies in sweet orange: a case study on citrus Huanglongbing tolerance.</title>
        <authorList>
            <person name="Wu B."/>
            <person name="Yu Q."/>
            <person name="Deng Z."/>
            <person name="Duan Y."/>
            <person name="Luo F."/>
            <person name="Gmitter F. Jr."/>
        </authorList>
    </citation>
    <scope>NUCLEOTIDE SEQUENCE [LARGE SCALE GENOMIC DNA]</scope>
    <source>
        <strain evidence="2">cv. Valencia</strain>
    </source>
</reference>
<keyword evidence="1" id="KW-0548">Nucleotidyltransferase</keyword>
<proteinExistence type="predicted"/>
<dbReference type="EMBL" id="CM039177">
    <property type="protein sequence ID" value="KAH9695940.1"/>
    <property type="molecule type" value="Genomic_DNA"/>
</dbReference>